<name>A0A2M7Q8M6_9BACT</name>
<dbReference type="AlphaFoldDB" id="A0A2M7Q8M6"/>
<proteinExistence type="predicted"/>
<feature type="compositionally biased region" description="Basic residues" evidence="1">
    <location>
        <begin position="1"/>
        <end position="12"/>
    </location>
</feature>
<evidence type="ECO:0000313" key="3">
    <source>
        <dbReference type="Proteomes" id="UP000230973"/>
    </source>
</evidence>
<dbReference type="EMBL" id="PFLC01000068">
    <property type="protein sequence ID" value="PIY61587.1"/>
    <property type="molecule type" value="Genomic_DNA"/>
</dbReference>
<dbReference type="Proteomes" id="UP000230973">
    <property type="component" value="Unassembled WGS sequence"/>
</dbReference>
<feature type="compositionally biased region" description="Basic and acidic residues" evidence="1">
    <location>
        <begin position="16"/>
        <end position="31"/>
    </location>
</feature>
<accession>A0A2M7Q8M6</accession>
<evidence type="ECO:0000313" key="2">
    <source>
        <dbReference type="EMBL" id="PIY61587.1"/>
    </source>
</evidence>
<protein>
    <submittedName>
        <fullName evidence="2">Uncharacterized protein</fullName>
    </submittedName>
</protein>
<feature type="region of interest" description="Disordered" evidence="1">
    <location>
        <begin position="1"/>
        <end position="31"/>
    </location>
</feature>
<reference evidence="3" key="1">
    <citation type="submission" date="2017-09" db="EMBL/GenBank/DDBJ databases">
        <title>Depth-based differentiation of microbial function through sediment-hosted aquifers and enrichment of novel symbionts in the deep terrestrial subsurface.</title>
        <authorList>
            <person name="Probst A.J."/>
            <person name="Ladd B."/>
            <person name="Jarett J.K."/>
            <person name="Geller-Mcgrath D.E."/>
            <person name="Sieber C.M.K."/>
            <person name="Emerson J.B."/>
            <person name="Anantharaman K."/>
            <person name="Thomas B.C."/>
            <person name="Malmstrom R."/>
            <person name="Stieglmeier M."/>
            <person name="Klingl A."/>
            <person name="Woyke T."/>
            <person name="Ryan C.M."/>
            <person name="Banfield J.F."/>
        </authorList>
    </citation>
    <scope>NUCLEOTIDE SEQUENCE [LARGE SCALE GENOMIC DNA]</scope>
</reference>
<sequence>MKKGKLVTKKGSRTPNGREKKLEIRRGEKGKGGLAGSVIYWPWSSKSVSGAFSLAEEIAARAGLELEDF</sequence>
<gene>
    <name evidence="2" type="ORF">COY93_04990</name>
</gene>
<comment type="caution">
    <text evidence="2">The sequence shown here is derived from an EMBL/GenBank/DDBJ whole genome shotgun (WGS) entry which is preliminary data.</text>
</comment>
<evidence type="ECO:0000256" key="1">
    <source>
        <dbReference type="SAM" id="MobiDB-lite"/>
    </source>
</evidence>
<organism evidence="2 3">
    <name type="scientific">Candidatus Uhrbacteria bacterium CG_4_10_14_0_8_um_filter_58_22</name>
    <dbReference type="NCBI Taxonomy" id="1975029"/>
    <lineage>
        <taxon>Bacteria</taxon>
        <taxon>Candidatus Uhriibacteriota</taxon>
    </lineage>
</organism>